<protein>
    <submittedName>
        <fullName evidence="2">Uncharacterized protein</fullName>
    </submittedName>
</protein>
<dbReference type="AlphaFoldDB" id="A0A0A9B3R0"/>
<dbReference type="EMBL" id="GBRH01239306">
    <property type="protein sequence ID" value="JAD58589.1"/>
    <property type="molecule type" value="Transcribed_RNA"/>
</dbReference>
<evidence type="ECO:0000256" key="1">
    <source>
        <dbReference type="SAM" id="MobiDB-lite"/>
    </source>
</evidence>
<reference evidence="2" key="2">
    <citation type="journal article" date="2015" name="Data Brief">
        <title>Shoot transcriptome of the giant reed, Arundo donax.</title>
        <authorList>
            <person name="Barrero R.A."/>
            <person name="Guerrero F.D."/>
            <person name="Moolhuijzen P."/>
            <person name="Goolsby J.A."/>
            <person name="Tidwell J."/>
            <person name="Bellgard S.E."/>
            <person name="Bellgard M.I."/>
        </authorList>
    </citation>
    <scope>NUCLEOTIDE SEQUENCE</scope>
    <source>
        <tissue evidence="2">Shoot tissue taken approximately 20 cm above the soil surface</tissue>
    </source>
</reference>
<name>A0A0A9B3R0_ARUDO</name>
<proteinExistence type="predicted"/>
<feature type="region of interest" description="Disordered" evidence="1">
    <location>
        <begin position="33"/>
        <end position="52"/>
    </location>
</feature>
<organism evidence="2">
    <name type="scientific">Arundo donax</name>
    <name type="common">Giant reed</name>
    <name type="synonym">Donax arundinaceus</name>
    <dbReference type="NCBI Taxonomy" id="35708"/>
    <lineage>
        <taxon>Eukaryota</taxon>
        <taxon>Viridiplantae</taxon>
        <taxon>Streptophyta</taxon>
        <taxon>Embryophyta</taxon>
        <taxon>Tracheophyta</taxon>
        <taxon>Spermatophyta</taxon>
        <taxon>Magnoliopsida</taxon>
        <taxon>Liliopsida</taxon>
        <taxon>Poales</taxon>
        <taxon>Poaceae</taxon>
        <taxon>PACMAD clade</taxon>
        <taxon>Arundinoideae</taxon>
        <taxon>Arundineae</taxon>
        <taxon>Arundo</taxon>
    </lineage>
</organism>
<accession>A0A0A9B3R0</accession>
<reference evidence="2" key="1">
    <citation type="submission" date="2014-09" db="EMBL/GenBank/DDBJ databases">
        <authorList>
            <person name="Magalhaes I.L.F."/>
            <person name="Oliveira U."/>
            <person name="Santos F.R."/>
            <person name="Vidigal T.H.D.A."/>
            <person name="Brescovit A.D."/>
            <person name="Santos A.J."/>
        </authorList>
    </citation>
    <scope>NUCLEOTIDE SEQUENCE</scope>
    <source>
        <tissue evidence="2">Shoot tissue taken approximately 20 cm above the soil surface</tissue>
    </source>
</reference>
<evidence type="ECO:0000313" key="2">
    <source>
        <dbReference type="EMBL" id="JAD58589.1"/>
    </source>
</evidence>
<sequence>MAEKMEKSGLTPDIGDNGDRVLQRFVKGWKMHSAGCSKESGGSGCEPHYSRF</sequence>